<dbReference type="Gene3D" id="3.30.710.10">
    <property type="entry name" value="Potassium Channel Kv1.1, Chain A"/>
    <property type="match status" value="1"/>
</dbReference>
<proteinExistence type="predicted"/>
<dbReference type="SMART" id="SM00225">
    <property type="entry name" value="BTB"/>
    <property type="match status" value="1"/>
</dbReference>
<reference evidence="3" key="1">
    <citation type="submission" date="2022-11" db="UniProtKB">
        <authorList>
            <consortium name="WormBaseParasite"/>
        </authorList>
    </citation>
    <scope>IDENTIFICATION</scope>
</reference>
<organism evidence="2 3">
    <name type="scientific">Panagrolaimus davidi</name>
    <dbReference type="NCBI Taxonomy" id="227884"/>
    <lineage>
        <taxon>Eukaryota</taxon>
        <taxon>Metazoa</taxon>
        <taxon>Ecdysozoa</taxon>
        <taxon>Nematoda</taxon>
        <taxon>Chromadorea</taxon>
        <taxon>Rhabditida</taxon>
        <taxon>Tylenchina</taxon>
        <taxon>Panagrolaimomorpha</taxon>
        <taxon>Panagrolaimoidea</taxon>
        <taxon>Panagrolaimidae</taxon>
        <taxon>Panagrolaimus</taxon>
    </lineage>
</organism>
<dbReference type="AlphaFoldDB" id="A0A914QRI6"/>
<dbReference type="SUPFAM" id="SSF54695">
    <property type="entry name" value="POZ domain"/>
    <property type="match status" value="1"/>
</dbReference>
<dbReference type="Proteomes" id="UP000887578">
    <property type="component" value="Unplaced"/>
</dbReference>
<evidence type="ECO:0000259" key="1">
    <source>
        <dbReference type="PROSITE" id="PS50097"/>
    </source>
</evidence>
<protein>
    <submittedName>
        <fullName evidence="3">BTB domain-containing protein</fullName>
    </submittedName>
</protein>
<evidence type="ECO:0000313" key="3">
    <source>
        <dbReference type="WBParaSite" id="PDA_v2.g6518.t1"/>
    </source>
</evidence>
<dbReference type="Pfam" id="PF00651">
    <property type="entry name" value="BTB"/>
    <property type="match status" value="1"/>
</dbReference>
<dbReference type="InterPro" id="IPR000210">
    <property type="entry name" value="BTB/POZ_dom"/>
</dbReference>
<dbReference type="WBParaSite" id="PDA_v2.g6518.t1">
    <property type="protein sequence ID" value="PDA_v2.g6518.t1"/>
    <property type="gene ID" value="PDA_v2.g6518"/>
</dbReference>
<sequence length="345" mass="39824">MLFKTEVTASAAISGLLKSKVKINKVEFYVVPEKLASGYYAFHIQDEKGDLEILKIESPPTYNGCNGYSSQNIPYDHINKRFTWQCDGSFNFTILTDVEFEKTDKKDSFVKVQFELFVSSEYMKSMKLYEYAEDYIELPGYKNLKFKRYIKKIKEKSVEIFIENPFEIEIGQEPLNSTGNMLYKGKKDDYKVTVDEYHIEQNFCQKLYFLFSVEDLKKFNAQIQKGPKNDVTISTTPALNSAVNFEKPIFYEIMSSTKYADVHLTTSDGSIIPTHRNVLSKYSVIFDKMFEKSKEIPVKVQFEQFNVDTVTAALNFCYGKTDCIQGKASKLLEFANAFAINELKK</sequence>
<name>A0A914QRI6_9BILA</name>
<keyword evidence="2" id="KW-1185">Reference proteome</keyword>
<feature type="domain" description="BTB" evidence="1">
    <location>
        <begin position="260"/>
        <end position="318"/>
    </location>
</feature>
<dbReference type="CDD" id="cd18186">
    <property type="entry name" value="BTB_POZ_ZBTB_KLHL-like"/>
    <property type="match status" value="1"/>
</dbReference>
<accession>A0A914QRI6</accession>
<evidence type="ECO:0000313" key="2">
    <source>
        <dbReference type="Proteomes" id="UP000887578"/>
    </source>
</evidence>
<dbReference type="InterPro" id="IPR011333">
    <property type="entry name" value="SKP1/BTB/POZ_sf"/>
</dbReference>
<dbReference type="PROSITE" id="PS50097">
    <property type="entry name" value="BTB"/>
    <property type="match status" value="1"/>
</dbReference>